<sequence>MGEREESMEEVRWERLLPRMPVRVLVVEGDDSTRQIITALLRKCGYRVVSVADGLKAWEMLAEKACHVDLVLTEVELPAISGFSLLSMIAEHENCKNIPVIMMSSHDSISMVFKCMLRGAADYLVKPIRKNELRNLWQHVWRRHLSRGEHAGSQCNQDEKPVNGDFEANVENNTSSYSSEYVVCMDKNEDNTEKGSDAQSSCTRSDAEAESQCMKNMQEIKHLMGKPLIFMDTEITQNGDEYGMVSLKHAAEAQDKSVTLGPECNSSEVVAEDNGCSAVAAVKGDLEPINCMHIDNNTTEEAKPKEAIDLIGAIDNHPQYSFAQGDRTAANDLSNVSEDVPEKHINIKPSSVPLLELSLRRTPQTSHGRQENDESKTLNHSNSSAFSLYTNRTPFQPSLIPMKFGTEREKLLSPSMKSQVVQVSGNMCEGETLNSVEDTGPSGSGTINQDETTLHHSLRSIPFPVPMMWQANGPLLQPMFAPQSSNPYLSAMPTMWKEALHPNSTDQTGSGEHNAMECEQLPIDNSADKQEEIIEIRDEQRDVSSAMVDSNNSICTDAPNVPMLGVETGKPEEPFVHDEIRQMDFIRLNQREAALNKYRLKRKDRCYGKKVRYQSRKLLAEQRPRVKGQFVRQVQHYSSDSVTA</sequence>
<dbReference type="SMART" id="SM00448">
    <property type="entry name" value="REC"/>
    <property type="match status" value="1"/>
</dbReference>
<comment type="subcellular location">
    <subcellularLocation>
        <location evidence="1 7">Nucleus</location>
    </subcellularLocation>
</comment>
<dbReference type="PROSITE" id="PS51017">
    <property type="entry name" value="CCT"/>
    <property type="match status" value="1"/>
</dbReference>
<keyword evidence="4" id="KW-0090">Biological rhythms</keyword>
<dbReference type="EMBL" id="JAGGNH010000009">
    <property type="protein sequence ID" value="KAJ0964223.1"/>
    <property type="molecule type" value="Genomic_DNA"/>
</dbReference>
<dbReference type="AlphaFoldDB" id="A0A9D5C148"/>
<evidence type="ECO:0000256" key="4">
    <source>
        <dbReference type="ARBA" id="ARBA00023108"/>
    </source>
</evidence>
<dbReference type="InterPro" id="IPR011006">
    <property type="entry name" value="CheY-like_superfamily"/>
</dbReference>
<feature type="compositionally biased region" description="Basic and acidic residues" evidence="8">
    <location>
        <begin position="368"/>
        <end position="377"/>
    </location>
</feature>
<dbReference type="PANTHER" id="PTHR43874">
    <property type="entry name" value="TWO-COMPONENT RESPONSE REGULATOR"/>
    <property type="match status" value="1"/>
</dbReference>
<evidence type="ECO:0000256" key="3">
    <source>
        <dbReference type="ARBA" id="ARBA00023012"/>
    </source>
</evidence>
<feature type="domain" description="Response regulatory" evidence="9">
    <location>
        <begin position="23"/>
        <end position="141"/>
    </location>
</feature>
<comment type="caution">
    <text evidence="11">The sequence shown here is derived from an EMBL/GenBank/DDBJ whole genome shotgun (WGS) entry which is preliminary data.</text>
</comment>
<dbReference type="Gene3D" id="3.40.50.2300">
    <property type="match status" value="1"/>
</dbReference>
<comment type="similarity">
    <text evidence="2">Belongs to the ARR-like family.</text>
</comment>
<keyword evidence="12" id="KW-1185">Reference proteome</keyword>
<evidence type="ECO:0000313" key="11">
    <source>
        <dbReference type="EMBL" id="KAJ0964223.1"/>
    </source>
</evidence>
<feature type="domain" description="CCT" evidence="10">
    <location>
        <begin position="591"/>
        <end position="633"/>
    </location>
</feature>
<name>A0A9D5C148_9LILI</name>
<dbReference type="InterPro" id="IPR001789">
    <property type="entry name" value="Sig_transdc_resp-reg_receiver"/>
</dbReference>
<dbReference type="InterPro" id="IPR045279">
    <property type="entry name" value="ARR-like"/>
</dbReference>
<dbReference type="Proteomes" id="UP001085076">
    <property type="component" value="Miscellaneous, Linkage group lg09"/>
</dbReference>
<organism evidence="11 12">
    <name type="scientific">Dioscorea zingiberensis</name>
    <dbReference type="NCBI Taxonomy" id="325984"/>
    <lineage>
        <taxon>Eukaryota</taxon>
        <taxon>Viridiplantae</taxon>
        <taxon>Streptophyta</taxon>
        <taxon>Embryophyta</taxon>
        <taxon>Tracheophyta</taxon>
        <taxon>Spermatophyta</taxon>
        <taxon>Magnoliopsida</taxon>
        <taxon>Liliopsida</taxon>
        <taxon>Dioscoreales</taxon>
        <taxon>Dioscoreaceae</taxon>
        <taxon>Dioscorea</taxon>
    </lineage>
</organism>
<dbReference type="GO" id="GO:0000160">
    <property type="term" value="P:phosphorelay signal transduction system"/>
    <property type="evidence" value="ECO:0007669"/>
    <property type="project" value="UniProtKB-KW"/>
</dbReference>
<feature type="region of interest" description="Disordered" evidence="8">
    <location>
        <begin position="361"/>
        <end position="381"/>
    </location>
</feature>
<accession>A0A9D5C148</accession>
<evidence type="ECO:0000256" key="5">
    <source>
        <dbReference type="ARBA" id="ARBA00023242"/>
    </source>
</evidence>
<keyword evidence="3" id="KW-0902">Two-component regulatory system</keyword>
<protein>
    <submittedName>
        <fullName evidence="11">Uncharacterized protein</fullName>
    </submittedName>
</protein>
<proteinExistence type="inferred from homology"/>
<reference evidence="11" key="1">
    <citation type="submission" date="2021-03" db="EMBL/GenBank/DDBJ databases">
        <authorList>
            <person name="Li Z."/>
            <person name="Yang C."/>
        </authorList>
    </citation>
    <scope>NUCLEOTIDE SEQUENCE</scope>
    <source>
        <strain evidence="11">Dzin_1.0</strain>
        <tissue evidence="11">Leaf</tissue>
    </source>
</reference>
<evidence type="ECO:0000256" key="7">
    <source>
        <dbReference type="PROSITE-ProRule" id="PRU00357"/>
    </source>
</evidence>
<evidence type="ECO:0000313" key="12">
    <source>
        <dbReference type="Proteomes" id="UP001085076"/>
    </source>
</evidence>
<reference evidence="11" key="2">
    <citation type="journal article" date="2022" name="Hortic Res">
        <title>The genome of Dioscorea zingiberensis sheds light on the biosynthesis, origin and evolution of the medicinally important diosgenin saponins.</title>
        <authorList>
            <person name="Li Y."/>
            <person name="Tan C."/>
            <person name="Li Z."/>
            <person name="Guo J."/>
            <person name="Li S."/>
            <person name="Chen X."/>
            <person name="Wang C."/>
            <person name="Dai X."/>
            <person name="Yang H."/>
            <person name="Song W."/>
            <person name="Hou L."/>
            <person name="Xu J."/>
            <person name="Tong Z."/>
            <person name="Xu A."/>
            <person name="Yuan X."/>
            <person name="Wang W."/>
            <person name="Yang Q."/>
            <person name="Chen L."/>
            <person name="Sun Z."/>
            <person name="Wang K."/>
            <person name="Pan B."/>
            <person name="Chen J."/>
            <person name="Bao Y."/>
            <person name="Liu F."/>
            <person name="Qi X."/>
            <person name="Gang D.R."/>
            <person name="Wen J."/>
            <person name="Li J."/>
        </authorList>
    </citation>
    <scope>NUCLEOTIDE SEQUENCE</scope>
    <source>
        <strain evidence="11">Dzin_1.0</strain>
    </source>
</reference>
<evidence type="ECO:0000259" key="9">
    <source>
        <dbReference type="PROSITE" id="PS50110"/>
    </source>
</evidence>
<dbReference type="PROSITE" id="PS50110">
    <property type="entry name" value="RESPONSE_REGULATORY"/>
    <property type="match status" value="1"/>
</dbReference>
<dbReference type="GO" id="GO:0048511">
    <property type="term" value="P:rhythmic process"/>
    <property type="evidence" value="ECO:0007669"/>
    <property type="project" value="UniProtKB-KW"/>
</dbReference>
<dbReference type="GO" id="GO:0005634">
    <property type="term" value="C:nucleus"/>
    <property type="evidence" value="ECO:0007669"/>
    <property type="project" value="UniProtKB-SubCell"/>
</dbReference>
<dbReference type="PANTHER" id="PTHR43874:SF146">
    <property type="entry name" value="TWO-COMPONENT RESPONSE REGULATOR-LIKE APRR9"/>
    <property type="match status" value="1"/>
</dbReference>
<dbReference type="OrthoDB" id="60033at2759"/>
<dbReference type="Pfam" id="PF06203">
    <property type="entry name" value="CCT"/>
    <property type="match status" value="1"/>
</dbReference>
<evidence type="ECO:0000256" key="8">
    <source>
        <dbReference type="SAM" id="MobiDB-lite"/>
    </source>
</evidence>
<dbReference type="GO" id="GO:0009736">
    <property type="term" value="P:cytokinin-activated signaling pathway"/>
    <property type="evidence" value="ECO:0007669"/>
    <property type="project" value="InterPro"/>
</dbReference>
<evidence type="ECO:0000256" key="2">
    <source>
        <dbReference type="ARBA" id="ARBA00010330"/>
    </source>
</evidence>
<dbReference type="Pfam" id="PF00072">
    <property type="entry name" value="Response_reg"/>
    <property type="match status" value="1"/>
</dbReference>
<evidence type="ECO:0000256" key="6">
    <source>
        <dbReference type="PROSITE-ProRule" id="PRU00169"/>
    </source>
</evidence>
<evidence type="ECO:0000256" key="1">
    <source>
        <dbReference type="ARBA" id="ARBA00004123"/>
    </source>
</evidence>
<dbReference type="SUPFAM" id="SSF52172">
    <property type="entry name" value="CheY-like"/>
    <property type="match status" value="1"/>
</dbReference>
<keyword evidence="5 7" id="KW-0539">Nucleus</keyword>
<dbReference type="InterPro" id="IPR010402">
    <property type="entry name" value="CCT_domain"/>
</dbReference>
<evidence type="ECO:0000259" key="10">
    <source>
        <dbReference type="PROSITE" id="PS51017"/>
    </source>
</evidence>
<comment type="caution">
    <text evidence="6">Lacks conserved residue(s) required for the propagation of feature annotation.</text>
</comment>
<gene>
    <name evidence="11" type="ORF">J5N97_029345</name>
</gene>